<organism evidence="1 2">
    <name type="scientific">Caenorhabditis auriculariae</name>
    <dbReference type="NCBI Taxonomy" id="2777116"/>
    <lineage>
        <taxon>Eukaryota</taxon>
        <taxon>Metazoa</taxon>
        <taxon>Ecdysozoa</taxon>
        <taxon>Nematoda</taxon>
        <taxon>Chromadorea</taxon>
        <taxon>Rhabditida</taxon>
        <taxon>Rhabditina</taxon>
        <taxon>Rhabditomorpha</taxon>
        <taxon>Rhabditoidea</taxon>
        <taxon>Rhabditidae</taxon>
        <taxon>Peloderinae</taxon>
        <taxon>Caenorhabditis</taxon>
    </lineage>
</organism>
<evidence type="ECO:0000313" key="1">
    <source>
        <dbReference type="EMBL" id="CAD6187301.1"/>
    </source>
</evidence>
<dbReference type="EMBL" id="CAJGYM010000006">
    <property type="protein sequence ID" value="CAD6187301.1"/>
    <property type="molecule type" value="Genomic_DNA"/>
</dbReference>
<protein>
    <submittedName>
        <fullName evidence="1">Uncharacterized protein</fullName>
    </submittedName>
</protein>
<dbReference type="AlphaFoldDB" id="A0A8S1GW64"/>
<proteinExistence type="predicted"/>
<comment type="caution">
    <text evidence="1">The sequence shown here is derived from an EMBL/GenBank/DDBJ whole genome shotgun (WGS) entry which is preliminary data.</text>
</comment>
<evidence type="ECO:0000313" key="2">
    <source>
        <dbReference type="Proteomes" id="UP000835052"/>
    </source>
</evidence>
<reference evidence="1" key="1">
    <citation type="submission" date="2020-10" db="EMBL/GenBank/DDBJ databases">
        <authorList>
            <person name="Kikuchi T."/>
        </authorList>
    </citation>
    <scope>NUCLEOTIDE SEQUENCE</scope>
    <source>
        <strain evidence="1">NKZ352</strain>
    </source>
</reference>
<name>A0A8S1GW64_9PELO</name>
<sequence>MGAREKRVYKGGRSADTHSRMRDLSSRFGVANAAFSCTSSDERPPIDDFLWTSSAAWNASHTPAATRGHRLPSVCGDVWAFAGIEKWWCGQTGWVANGPHRTPLLRGWKAETVFNKEGDITAEPSVCGDVWEFAKIEKWWCGQSGWVANGPHRTPLLRGSRAETVFKKCKKKQREVGNIAAEPSVCSDVWAFAEIEKWRCGQSGWVANGPHQMPLLQKTEPLHHQSAHRSNRRVTRAEPFPQSDFTVGVVKEVLRAIQILDPLA</sequence>
<accession>A0A8S1GW64</accession>
<gene>
    <name evidence="1" type="ORF">CAUJ_LOCUS3220</name>
</gene>
<dbReference type="Proteomes" id="UP000835052">
    <property type="component" value="Unassembled WGS sequence"/>
</dbReference>
<keyword evidence="2" id="KW-1185">Reference proteome</keyword>